<protein>
    <recommendedName>
        <fullName evidence="3">Lipoprotein</fullName>
    </recommendedName>
</protein>
<name>A0A916VWL5_9HYPH</name>
<dbReference type="PROSITE" id="PS51257">
    <property type="entry name" value="PROKAR_LIPOPROTEIN"/>
    <property type="match status" value="1"/>
</dbReference>
<proteinExistence type="predicted"/>
<dbReference type="AlphaFoldDB" id="A0A916VWL5"/>
<evidence type="ECO:0000313" key="2">
    <source>
        <dbReference type="Proteomes" id="UP000596977"/>
    </source>
</evidence>
<gene>
    <name evidence="1" type="ORF">GCM10011499_16110</name>
</gene>
<sequence length="175" mass="19244">MLRRTLLAGGLAALALGGCARVPRVPLSADTSLTLDEAFAGQSRGRGEFVVPITGYRRGFDVDLNGTLSSDTLTVVEDFYWDDGEVQQLTWRFTRTAPGRWSGMREDVVGEADVRETENGITLDYTADIEANGEVTRLSFSDILYRRADGAIINEALVRMFGLPVGNVRLVIERQ</sequence>
<dbReference type="Proteomes" id="UP000596977">
    <property type="component" value="Unassembled WGS sequence"/>
</dbReference>
<dbReference type="InterPro" id="IPR024409">
    <property type="entry name" value="DUF3833"/>
</dbReference>
<dbReference type="RefSeq" id="WP_127073903.1">
    <property type="nucleotide sequence ID" value="NZ_BMKB01000002.1"/>
</dbReference>
<dbReference type="EMBL" id="BMKB01000002">
    <property type="protein sequence ID" value="GGA47108.1"/>
    <property type="molecule type" value="Genomic_DNA"/>
</dbReference>
<evidence type="ECO:0008006" key="3">
    <source>
        <dbReference type="Google" id="ProtNLM"/>
    </source>
</evidence>
<dbReference type="Pfam" id="PF12915">
    <property type="entry name" value="DUF3833"/>
    <property type="match status" value="1"/>
</dbReference>
<comment type="caution">
    <text evidence="1">The sequence shown here is derived from an EMBL/GenBank/DDBJ whole genome shotgun (WGS) entry which is preliminary data.</text>
</comment>
<organism evidence="1 2">
    <name type="scientific">Pelagibacterium lentulum</name>
    <dbReference type="NCBI Taxonomy" id="2029865"/>
    <lineage>
        <taxon>Bacteria</taxon>
        <taxon>Pseudomonadati</taxon>
        <taxon>Pseudomonadota</taxon>
        <taxon>Alphaproteobacteria</taxon>
        <taxon>Hyphomicrobiales</taxon>
        <taxon>Devosiaceae</taxon>
        <taxon>Pelagibacterium</taxon>
    </lineage>
</organism>
<reference evidence="1 2" key="1">
    <citation type="journal article" date="2014" name="Int. J. Syst. Evol. Microbiol.">
        <title>Complete genome sequence of Corynebacterium casei LMG S-19264T (=DSM 44701T), isolated from a smear-ripened cheese.</title>
        <authorList>
            <consortium name="US DOE Joint Genome Institute (JGI-PGF)"/>
            <person name="Walter F."/>
            <person name="Albersmeier A."/>
            <person name="Kalinowski J."/>
            <person name="Ruckert C."/>
        </authorList>
    </citation>
    <scope>NUCLEOTIDE SEQUENCE [LARGE SCALE GENOMIC DNA]</scope>
    <source>
        <strain evidence="1 2">CGMCC 1.15896</strain>
    </source>
</reference>
<dbReference type="OrthoDB" id="5296954at2"/>
<accession>A0A916VWL5</accession>
<evidence type="ECO:0000313" key="1">
    <source>
        <dbReference type="EMBL" id="GGA47108.1"/>
    </source>
</evidence>
<keyword evidence="2" id="KW-1185">Reference proteome</keyword>